<evidence type="ECO:0000256" key="11">
    <source>
        <dbReference type="ARBA" id="ARBA00022801"/>
    </source>
</evidence>
<evidence type="ECO:0000256" key="6">
    <source>
        <dbReference type="ARBA" id="ARBA00008853"/>
    </source>
</evidence>
<dbReference type="EMBL" id="JAXCGZ010007558">
    <property type="protein sequence ID" value="KAK7079238.1"/>
    <property type="molecule type" value="Genomic_DNA"/>
</dbReference>
<comment type="cofactor">
    <cofactor evidence="2">
        <name>Ca(2+)</name>
        <dbReference type="ChEBI" id="CHEBI:29108"/>
    </cofactor>
</comment>
<dbReference type="GO" id="GO:0019853">
    <property type="term" value="P:L-ascorbic acid biosynthetic process"/>
    <property type="evidence" value="ECO:0007669"/>
    <property type="project" value="TreeGrafter"/>
</dbReference>
<comment type="subcellular location">
    <subcellularLocation>
        <location evidence="5">Cytoplasm</location>
    </subcellularLocation>
</comment>
<keyword evidence="12" id="KW-0106">Calcium</keyword>
<dbReference type="SUPFAM" id="SSF63829">
    <property type="entry name" value="Calcium-dependent phosphotriesterase"/>
    <property type="match status" value="1"/>
</dbReference>
<comment type="cofactor">
    <cofactor evidence="15">
        <name>Zn(2+)</name>
        <dbReference type="ChEBI" id="CHEBI:29105"/>
    </cofactor>
    <text evidence="15">Binds 1 divalent metal cation per subunit.</text>
</comment>
<gene>
    <name evidence="17" type="ORF">SK128_006065</name>
</gene>
<evidence type="ECO:0000259" key="16">
    <source>
        <dbReference type="Pfam" id="PF08450"/>
    </source>
</evidence>
<evidence type="ECO:0000256" key="9">
    <source>
        <dbReference type="ARBA" id="ARBA00022490"/>
    </source>
</evidence>
<comment type="cofactor">
    <cofactor evidence="3">
        <name>Mn(2+)</name>
        <dbReference type="ChEBI" id="CHEBI:29035"/>
    </cofactor>
</comment>
<evidence type="ECO:0000256" key="14">
    <source>
        <dbReference type="PIRSR" id="PIRSR605511-1"/>
    </source>
</evidence>
<dbReference type="GO" id="GO:0005737">
    <property type="term" value="C:cytoplasm"/>
    <property type="evidence" value="ECO:0007669"/>
    <property type="project" value="UniProtKB-SubCell"/>
</dbReference>
<dbReference type="AlphaFoldDB" id="A0AAN9A988"/>
<dbReference type="GO" id="GO:0005509">
    <property type="term" value="F:calcium ion binding"/>
    <property type="evidence" value="ECO:0007669"/>
    <property type="project" value="InterPro"/>
</dbReference>
<dbReference type="PANTHER" id="PTHR10907">
    <property type="entry name" value="REGUCALCIN"/>
    <property type="match status" value="1"/>
</dbReference>
<evidence type="ECO:0000256" key="5">
    <source>
        <dbReference type="ARBA" id="ARBA00004496"/>
    </source>
</evidence>
<dbReference type="InterPro" id="IPR005511">
    <property type="entry name" value="SMP-30"/>
</dbReference>
<keyword evidence="11" id="KW-0378">Hydrolase</keyword>
<comment type="cofactor">
    <cofactor evidence="4">
        <name>Mg(2+)</name>
        <dbReference type="ChEBI" id="CHEBI:18420"/>
    </cofactor>
</comment>
<dbReference type="GO" id="GO:0004341">
    <property type="term" value="F:gluconolactonase activity"/>
    <property type="evidence" value="ECO:0007669"/>
    <property type="project" value="UniProtKB-EC"/>
</dbReference>
<evidence type="ECO:0000313" key="17">
    <source>
        <dbReference type="EMBL" id="KAK7079238.1"/>
    </source>
</evidence>
<dbReference type="InterPro" id="IPR011042">
    <property type="entry name" value="6-blade_b-propeller_TolB-like"/>
</dbReference>
<comment type="catalytic activity">
    <reaction evidence="1">
        <text>D-glucono-1,5-lactone + H2O = D-gluconate + H(+)</text>
        <dbReference type="Rhea" id="RHEA:10440"/>
        <dbReference type="ChEBI" id="CHEBI:15377"/>
        <dbReference type="ChEBI" id="CHEBI:15378"/>
        <dbReference type="ChEBI" id="CHEBI:16217"/>
        <dbReference type="ChEBI" id="CHEBI:18391"/>
        <dbReference type="EC" id="3.1.1.17"/>
    </reaction>
</comment>
<dbReference type="PRINTS" id="PR01791">
    <property type="entry name" value="REGUCALCIN"/>
</dbReference>
<feature type="domain" description="SMP-30/Gluconolactonase/LRE-like region" evidence="16">
    <location>
        <begin position="7"/>
        <end position="149"/>
    </location>
</feature>
<organism evidence="17 18">
    <name type="scientific">Halocaridina rubra</name>
    <name type="common">Hawaiian red shrimp</name>
    <dbReference type="NCBI Taxonomy" id="373956"/>
    <lineage>
        <taxon>Eukaryota</taxon>
        <taxon>Metazoa</taxon>
        <taxon>Ecdysozoa</taxon>
        <taxon>Arthropoda</taxon>
        <taxon>Crustacea</taxon>
        <taxon>Multicrustacea</taxon>
        <taxon>Malacostraca</taxon>
        <taxon>Eumalacostraca</taxon>
        <taxon>Eucarida</taxon>
        <taxon>Decapoda</taxon>
        <taxon>Pleocyemata</taxon>
        <taxon>Caridea</taxon>
        <taxon>Atyoidea</taxon>
        <taxon>Atyidae</taxon>
        <taxon>Halocaridina</taxon>
    </lineage>
</organism>
<accession>A0AAN9A988</accession>
<evidence type="ECO:0000256" key="1">
    <source>
        <dbReference type="ARBA" id="ARBA00001589"/>
    </source>
</evidence>
<dbReference type="GO" id="GO:0030234">
    <property type="term" value="F:enzyme regulator activity"/>
    <property type="evidence" value="ECO:0007669"/>
    <property type="project" value="InterPro"/>
</dbReference>
<feature type="binding site" evidence="15">
    <location>
        <position position="90"/>
    </location>
    <ligand>
        <name>a divalent metal cation</name>
        <dbReference type="ChEBI" id="CHEBI:60240"/>
    </ligand>
</feature>
<dbReference type="Pfam" id="PF08450">
    <property type="entry name" value="SGL"/>
    <property type="match status" value="1"/>
</dbReference>
<evidence type="ECO:0000256" key="15">
    <source>
        <dbReference type="PIRSR" id="PIRSR605511-2"/>
    </source>
</evidence>
<evidence type="ECO:0000256" key="8">
    <source>
        <dbReference type="ARBA" id="ARBA00016808"/>
    </source>
</evidence>
<evidence type="ECO:0000256" key="3">
    <source>
        <dbReference type="ARBA" id="ARBA00001936"/>
    </source>
</evidence>
<dbReference type="EC" id="3.1.1.17" evidence="7"/>
<keyword evidence="15" id="KW-0862">Zinc</keyword>
<sequence length="187" mass="20371">MGATDVPDNPNPYQGSLYVLHNDATVTTALDKVSISNGLAWNTANDTFYFVDTCEYKVEALECDFQKGCLDKRRTLFDYRCHGIYPSFPDGMAIDTEGNLWVACFGAAKVHCIEPSTGKVKKVVELPTNSITSVCWGGPQLDHLYVTTTKKGLTKEQLISQPHAGAVFRITGTGSRGTEAPECNVAL</sequence>
<name>A0AAN9A988_HALRR</name>
<keyword evidence="18" id="KW-1185">Reference proteome</keyword>
<evidence type="ECO:0000256" key="13">
    <source>
        <dbReference type="ARBA" id="ARBA00032464"/>
    </source>
</evidence>
<evidence type="ECO:0000313" key="18">
    <source>
        <dbReference type="Proteomes" id="UP001381693"/>
    </source>
</evidence>
<protein>
    <recommendedName>
        <fullName evidence="8">Regucalcin</fullName>
        <ecNumber evidence="7">3.1.1.17</ecNumber>
    </recommendedName>
    <alternativeName>
        <fullName evidence="13">Gluconolactonase</fullName>
    </alternativeName>
</protein>
<keyword evidence="9" id="KW-0963">Cytoplasm</keyword>
<dbReference type="Proteomes" id="UP001381693">
    <property type="component" value="Unassembled WGS sequence"/>
</dbReference>
<dbReference type="Gene3D" id="2.120.10.30">
    <property type="entry name" value="TolB, C-terminal domain"/>
    <property type="match status" value="1"/>
</dbReference>
<dbReference type="PANTHER" id="PTHR10907:SF47">
    <property type="entry name" value="REGUCALCIN"/>
    <property type="match status" value="1"/>
</dbReference>
<dbReference type="PRINTS" id="PR01790">
    <property type="entry name" value="SMP30FAMILY"/>
</dbReference>
<keyword evidence="10 15" id="KW-0479">Metal-binding</keyword>
<reference evidence="17 18" key="1">
    <citation type="submission" date="2023-11" db="EMBL/GenBank/DDBJ databases">
        <title>Halocaridina rubra genome assembly.</title>
        <authorList>
            <person name="Smith C."/>
        </authorList>
    </citation>
    <scope>NUCLEOTIDE SEQUENCE [LARGE SCALE GENOMIC DNA]</scope>
    <source>
        <strain evidence="17">EP-1</strain>
        <tissue evidence="17">Whole</tissue>
    </source>
</reference>
<dbReference type="InterPro" id="IPR013658">
    <property type="entry name" value="SGL"/>
</dbReference>
<evidence type="ECO:0000256" key="12">
    <source>
        <dbReference type="ARBA" id="ARBA00022837"/>
    </source>
</evidence>
<evidence type="ECO:0000256" key="2">
    <source>
        <dbReference type="ARBA" id="ARBA00001913"/>
    </source>
</evidence>
<feature type="active site" description="Proton donor/acceptor" evidence="14">
    <location>
        <position position="90"/>
    </location>
</feature>
<comment type="caution">
    <text evidence="17">The sequence shown here is derived from an EMBL/GenBank/DDBJ whole genome shotgun (WGS) entry which is preliminary data.</text>
</comment>
<comment type="similarity">
    <text evidence="6">Belongs to the SMP-30/CGR1 family.</text>
</comment>
<feature type="binding site" evidence="15">
    <location>
        <position position="37"/>
    </location>
    <ligand>
        <name>a divalent metal cation</name>
        <dbReference type="ChEBI" id="CHEBI:60240"/>
    </ligand>
</feature>
<evidence type="ECO:0000256" key="7">
    <source>
        <dbReference type="ARBA" id="ARBA00013227"/>
    </source>
</evidence>
<dbReference type="InterPro" id="IPR008367">
    <property type="entry name" value="Regucalcin"/>
</dbReference>
<evidence type="ECO:0000256" key="10">
    <source>
        <dbReference type="ARBA" id="ARBA00022723"/>
    </source>
</evidence>
<proteinExistence type="inferred from homology"/>
<evidence type="ECO:0000256" key="4">
    <source>
        <dbReference type="ARBA" id="ARBA00001946"/>
    </source>
</evidence>